<accession>A0A5B7K606</accession>
<evidence type="ECO:0000313" key="3">
    <source>
        <dbReference type="Proteomes" id="UP000324222"/>
    </source>
</evidence>
<gene>
    <name evidence="2" type="ORF">E2C01_098023</name>
</gene>
<dbReference type="Proteomes" id="UP000324222">
    <property type="component" value="Unassembled WGS sequence"/>
</dbReference>
<evidence type="ECO:0000256" key="1">
    <source>
        <dbReference type="SAM" id="MobiDB-lite"/>
    </source>
</evidence>
<name>A0A5B7K606_PORTR</name>
<evidence type="ECO:0000313" key="2">
    <source>
        <dbReference type="EMBL" id="MPD02440.1"/>
    </source>
</evidence>
<proteinExistence type="predicted"/>
<organism evidence="2 3">
    <name type="scientific">Portunus trituberculatus</name>
    <name type="common">Swimming crab</name>
    <name type="synonym">Neptunus trituberculatus</name>
    <dbReference type="NCBI Taxonomy" id="210409"/>
    <lineage>
        <taxon>Eukaryota</taxon>
        <taxon>Metazoa</taxon>
        <taxon>Ecdysozoa</taxon>
        <taxon>Arthropoda</taxon>
        <taxon>Crustacea</taxon>
        <taxon>Multicrustacea</taxon>
        <taxon>Malacostraca</taxon>
        <taxon>Eumalacostraca</taxon>
        <taxon>Eucarida</taxon>
        <taxon>Decapoda</taxon>
        <taxon>Pleocyemata</taxon>
        <taxon>Brachyura</taxon>
        <taxon>Eubrachyura</taxon>
        <taxon>Portunoidea</taxon>
        <taxon>Portunidae</taxon>
        <taxon>Portuninae</taxon>
        <taxon>Portunus</taxon>
    </lineage>
</organism>
<feature type="region of interest" description="Disordered" evidence="1">
    <location>
        <begin position="1"/>
        <end position="34"/>
    </location>
</feature>
<protein>
    <submittedName>
        <fullName evidence="2">Uncharacterized protein</fullName>
    </submittedName>
</protein>
<reference evidence="2 3" key="1">
    <citation type="submission" date="2019-05" db="EMBL/GenBank/DDBJ databases">
        <title>Another draft genome of Portunus trituberculatus and its Hox gene families provides insights of decapod evolution.</title>
        <authorList>
            <person name="Jeong J.-H."/>
            <person name="Song I."/>
            <person name="Kim S."/>
            <person name="Choi T."/>
            <person name="Kim D."/>
            <person name="Ryu S."/>
            <person name="Kim W."/>
        </authorList>
    </citation>
    <scope>NUCLEOTIDE SEQUENCE [LARGE SCALE GENOMIC DNA]</scope>
    <source>
        <tissue evidence="2">Muscle</tissue>
    </source>
</reference>
<dbReference type="EMBL" id="VSRR010131434">
    <property type="protein sequence ID" value="MPD02440.1"/>
    <property type="molecule type" value="Genomic_DNA"/>
</dbReference>
<comment type="caution">
    <text evidence="2">The sequence shown here is derived from an EMBL/GenBank/DDBJ whole genome shotgun (WGS) entry which is preliminary data.</text>
</comment>
<sequence>MFDLIHLSRNQIRKESNTEEEEEKVSSSFISSPSKELSLSYLVVLSSSRLPTLLRQGIYSKTFEEQQTIETSLPSPSRLVYTQPLFTL</sequence>
<keyword evidence="3" id="KW-1185">Reference proteome</keyword>
<dbReference type="AlphaFoldDB" id="A0A5B7K606"/>